<dbReference type="InterPro" id="IPR004367">
    <property type="entry name" value="Cyclin_C-dom"/>
</dbReference>
<feature type="domain" description="Cyclin-like" evidence="6">
    <location>
        <begin position="59"/>
        <end position="148"/>
    </location>
</feature>
<dbReference type="Pfam" id="PF02984">
    <property type="entry name" value="Cyclin_C"/>
    <property type="match status" value="1"/>
</dbReference>
<name>A0AAP0KIT8_9MAGN</name>
<accession>A0AAP0KIT8</accession>
<evidence type="ECO:0000259" key="7">
    <source>
        <dbReference type="SMART" id="SM01332"/>
    </source>
</evidence>
<evidence type="ECO:0000313" key="8">
    <source>
        <dbReference type="EMBL" id="KAK9152132.1"/>
    </source>
</evidence>
<evidence type="ECO:0000256" key="4">
    <source>
        <dbReference type="ARBA" id="ARBA00023306"/>
    </source>
</evidence>
<organism evidence="8 9">
    <name type="scientific">Stephania yunnanensis</name>
    <dbReference type="NCBI Taxonomy" id="152371"/>
    <lineage>
        <taxon>Eukaryota</taxon>
        <taxon>Viridiplantae</taxon>
        <taxon>Streptophyta</taxon>
        <taxon>Embryophyta</taxon>
        <taxon>Tracheophyta</taxon>
        <taxon>Spermatophyta</taxon>
        <taxon>Magnoliopsida</taxon>
        <taxon>Ranunculales</taxon>
        <taxon>Menispermaceae</taxon>
        <taxon>Menispermoideae</taxon>
        <taxon>Cissampelideae</taxon>
        <taxon>Stephania</taxon>
    </lineage>
</organism>
<evidence type="ECO:0000256" key="1">
    <source>
        <dbReference type="ARBA" id="ARBA00009065"/>
    </source>
</evidence>
<gene>
    <name evidence="8" type="ORF">Syun_010441</name>
</gene>
<reference evidence="8 9" key="1">
    <citation type="submission" date="2024-01" db="EMBL/GenBank/DDBJ databases">
        <title>Genome assemblies of Stephania.</title>
        <authorList>
            <person name="Yang L."/>
        </authorList>
    </citation>
    <scope>NUCLEOTIDE SEQUENCE [LARGE SCALE GENOMIC DNA]</scope>
    <source>
        <strain evidence="8">YNDBR</strain>
        <tissue evidence="8">Leaf</tissue>
    </source>
</reference>
<evidence type="ECO:0000256" key="2">
    <source>
        <dbReference type="ARBA" id="ARBA00022618"/>
    </source>
</evidence>
<keyword evidence="4" id="KW-0131">Cell cycle</keyword>
<dbReference type="FunFam" id="1.10.472.10:FF:000060">
    <property type="entry name" value="D6-type cyclin"/>
    <property type="match status" value="1"/>
</dbReference>
<dbReference type="AlphaFoldDB" id="A0AAP0KIT8"/>
<protein>
    <submittedName>
        <fullName evidence="8">Uncharacterized protein</fullName>
    </submittedName>
</protein>
<dbReference type="SUPFAM" id="SSF47954">
    <property type="entry name" value="Cyclin-like"/>
    <property type="match status" value="2"/>
</dbReference>
<evidence type="ECO:0000256" key="3">
    <source>
        <dbReference type="ARBA" id="ARBA00023127"/>
    </source>
</evidence>
<dbReference type="Gene3D" id="1.10.472.10">
    <property type="entry name" value="Cyclin-like"/>
    <property type="match status" value="2"/>
</dbReference>
<feature type="domain" description="Cyclin C-terminal" evidence="7">
    <location>
        <begin position="157"/>
        <end position="292"/>
    </location>
</feature>
<evidence type="ECO:0000256" key="5">
    <source>
        <dbReference type="RuleBase" id="RU000383"/>
    </source>
</evidence>
<dbReference type="SMART" id="SM00385">
    <property type="entry name" value="CYCLIN"/>
    <property type="match status" value="1"/>
</dbReference>
<dbReference type="InterPro" id="IPR013763">
    <property type="entry name" value="Cyclin-like_dom"/>
</dbReference>
<comment type="caution">
    <text evidence="8">The sequence shown here is derived from an EMBL/GenBank/DDBJ whole genome shotgun (WGS) entry which is preliminary data.</text>
</comment>
<comment type="similarity">
    <text evidence="1">Belongs to the cyclin family. Cyclin D subfamily.</text>
</comment>
<keyword evidence="9" id="KW-1185">Reference proteome</keyword>
<dbReference type="InterPro" id="IPR039361">
    <property type="entry name" value="Cyclin"/>
</dbReference>
<keyword evidence="3 5" id="KW-0195">Cyclin</keyword>
<dbReference type="InterPro" id="IPR036915">
    <property type="entry name" value="Cyclin-like_sf"/>
</dbReference>
<dbReference type="Proteomes" id="UP001420932">
    <property type="component" value="Unassembled WGS sequence"/>
</dbReference>
<proteinExistence type="inferred from homology"/>
<dbReference type="InterPro" id="IPR006671">
    <property type="entry name" value="Cyclin_N"/>
</dbReference>
<dbReference type="SMART" id="SM01332">
    <property type="entry name" value="Cyclin_C"/>
    <property type="match status" value="1"/>
</dbReference>
<dbReference type="FunFam" id="1.10.472.10:FF:000040">
    <property type="entry name" value="D6-type cyclin"/>
    <property type="match status" value="1"/>
</dbReference>
<sequence>MRETEREVSMEFDLDNPSSTPLQELQCDEIETLFASESDHMPSKNLSHFNLSVRRQAISSISQFSRNLDPFILYLAVHYFDRFISTQSMPFLEPKPWILKLLAMSCVSLAAKMNKIEFSQVTSSSVNGDGGVIFDSQSIHRTELLILDALKWRMRSVTPFSFMEFFLSFFTLKADPPLAQALKARATEVLFKVQHETKMLGFRPSVAAASALLHASHELLPSQFRNAILSCAYVNQDELTDCSNAIEDVMVDSGCEEVMRSDTLSRSDTPRYVLDRHYSSSESERTSRDRDVKRRKMSDVCNSVKVSQFQQSFLGD</sequence>
<dbReference type="EMBL" id="JBBNAF010000004">
    <property type="protein sequence ID" value="KAK9152132.1"/>
    <property type="molecule type" value="Genomic_DNA"/>
</dbReference>
<evidence type="ECO:0000313" key="9">
    <source>
        <dbReference type="Proteomes" id="UP001420932"/>
    </source>
</evidence>
<evidence type="ECO:0000259" key="6">
    <source>
        <dbReference type="SMART" id="SM00385"/>
    </source>
</evidence>
<dbReference type="GO" id="GO:0051301">
    <property type="term" value="P:cell division"/>
    <property type="evidence" value="ECO:0007669"/>
    <property type="project" value="UniProtKB-KW"/>
</dbReference>
<dbReference type="Pfam" id="PF00134">
    <property type="entry name" value="Cyclin_N"/>
    <property type="match status" value="1"/>
</dbReference>
<dbReference type="PANTHER" id="PTHR10177">
    <property type="entry name" value="CYCLINS"/>
    <property type="match status" value="1"/>
</dbReference>
<keyword evidence="2" id="KW-0132">Cell division</keyword>